<evidence type="ECO:0000256" key="1">
    <source>
        <dbReference type="SAM" id="Phobius"/>
    </source>
</evidence>
<dbReference type="Proteomes" id="UP000825051">
    <property type="component" value="Chromosome"/>
</dbReference>
<dbReference type="EMBL" id="CP080507">
    <property type="protein sequence ID" value="QYM79569.1"/>
    <property type="molecule type" value="Genomic_DNA"/>
</dbReference>
<dbReference type="InterPro" id="IPR003675">
    <property type="entry name" value="Rce1/LyrA-like_dom"/>
</dbReference>
<keyword evidence="3" id="KW-0645">Protease</keyword>
<dbReference type="GO" id="GO:0008237">
    <property type="term" value="F:metallopeptidase activity"/>
    <property type="evidence" value="ECO:0007669"/>
    <property type="project" value="UniProtKB-KW"/>
</dbReference>
<name>A0A8F9XM10_9BACT</name>
<keyword evidence="3" id="KW-0482">Metalloprotease</keyword>
<keyword evidence="1" id="KW-1133">Transmembrane helix</keyword>
<reference evidence="3" key="1">
    <citation type="submission" date="2021-08" db="EMBL/GenBank/DDBJ databases">
        <title>Genome of a novel bacterium of the phylum Verrucomicrobia, Oleiharenicola sp. KSB-15.</title>
        <authorList>
            <person name="Chung J.-H."/>
            <person name="Ahn J.-H."/>
            <person name="Yoon Y."/>
            <person name="Kim D.-Y."/>
            <person name="An S.-H."/>
            <person name="Park I."/>
            <person name="Yeon J."/>
        </authorList>
    </citation>
    <scope>NUCLEOTIDE SEQUENCE</scope>
    <source>
        <strain evidence="3">KSB-15</strain>
    </source>
</reference>
<keyword evidence="4" id="KW-1185">Reference proteome</keyword>
<feature type="transmembrane region" description="Helical" evidence="1">
    <location>
        <begin position="79"/>
        <end position="99"/>
    </location>
</feature>
<sequence>MSNNPVVLLVMIAMSVLIARFWWQDYRAQTAGQARPGALPGARPTSLRAVTIACAGVLVILAAETWGEQRLGLAAQQSHMTILFALYTLCAPIIEELVFRGYLVVENRGRTVMWLAAFGASLLFAALHPFLWQWDEHGFAFTLGAKGWFSAAAVFVTSLWLYAARLAAWNRTRSLVPCVAAHFAKNAGVFAIKACAGFVAGWW</sequence>
<dbReference type="GO" id="GO:0004175">
    <property type="term" value="F:endopeptidase activity"/>
    <property type="evidence" value="ECO:0007669"/>
    <property type="project" value="UniProtKB-ARBA"/>
</dbReference>
<accession>A0A8F9XM10</accession>
<evidence type="ECO:0000313" key="3">
    <source>
        <dbReference type="EMBL" id="QYM79569.1"/>
    </source>
</evidence>
<organism evidence="3 4">
    <name type="scientific">Horticoccus luteus</name>
    <dbReference type="NCBI Taxonomy" id="2862869"/>
    <lineage>
        <taxon>Bacteria</taxon>
        <taxon>Pseudomonadati</taxon>
        <taxon>Verrucomicrobiota</taxon>
        <taxon>Opitutia</taxon>
        <taxon>Opitutales</taxon>
        <taxon>Opitutaceae</taxon>
        <taxon>Horticoccus</taxon>
    </lineage>
</organism>
<feature type="transmembrane region" description="Helical" evidence="1">
    <location>
        <begin position="111"/>
        <end position="132"/>
    </location>
</feature>
<gene>
    <name evidence="3" type="ORF">K0B96_02830</name>
</gene>
<dbReference type="AlphaFoldDB" id="A0A8F9XM10"/>
<feature type="transmembrane region" description="Helical" evidence="1">
    <location>
        <begin position="49"/>
        <end position="67"/>
    </location>
</feature>
<feature type="transmembrane region" description="Helical" evidence="1">
    <location>
        <begin position="138"/>
        <end position="163"/>
    </location>
</feature>
<evidence type="ECO:0000313" key="4">
    <source>
        <dbReference type="Proteomes" id="UP000825051"/>
    </source>
</evidence>
<proteinExistence type="predicted"/>
<dbReference type="Pfam" id="PF02517">
    <property type="entry name" value="Rce1-like"/>
    <property type="match status" value="1"/>
</dbReference>
<feature type="domain" description="CAAX prenyl protease 2/Lysostaphin resistance protein A-like" evidence="2">
    <location>
        <begin position="80"/>
        <end position="187"/>
    </location>
</feature>
<keyword evidence="1" id="KW-0812">Transmembrane</keyword>
<dbReference type="KEGG" id="ole:K0B96_02830"/>
<dbReference type="GO" id="GO:0080120">
    <property type="term" value="P:CAAX-box protein maturation"/>
    <property type="evidence" value="ECO:0007669"/>
    <property type="project" value="UniProtKB-ARBA"/>
</dbReference>
<keyword evidence="3" id="KW-0378">Hydrolase</keyword>
<protein>
    <submittedName>
        <fullName evidence="3">CPBP family intramembrane metalloprotease</fullName>
    </submittedName>
</protein>
<keyword evidence="1" id="KW-0472">Membrane</keyword>
<feature type="transmembrane region" description="Helical" evidence="1">
    <location>
        <begin position="6"/>
        <end position="23"/>
    </location>
</feature>
<evidence type="ECO:0000259" key="2">
    <source>
        <dbReference type="Pfam" id="PF02517"/>
    </source>
</evidence>
<dbReference type="RefSeq" id="WP_220163627.1">
    <property type="nucleotide sequence ID" value="NZ_CP080507.1"/>
</dbReference>